<dbReference type="RefSeq" id="WP_093396288.1">
    <property type="nucleotide sequence ID" value="NZ_FOUU01000012.1"/>
</dbReference>
<gene>
    <name evidence="11" type="ORF">SAMN05660836_02529</name>
</gene>
<evidence type="ECO:0000256" key="8">
    <source>
        <dbReference type="ARBA" id="ARBA00069213"/>
    </source>
</evidence>
<dbReference type="OrthoDB" id="9799749at2"/>
<dbReference type="InterPro" id="IPR003251">
    <property type="entry name" value="Rr_diiron-bd_dom"/>
</dbReference>
<comment type="function">
    <text evidence="6">May provide oxidative stress protection via catalytic reduction of intracellular hydrogen peroxide.</text>
</comment>
<keyword evidence="5" id="KW-0408">Iron</keyword>
<evidence type="ECO:0000313" key="12">
    <source>
        <dbReference type="Proteomes" id="UP000199611"/>
    </source>
</evidence>
<dbReference type="FunFam" id="2.20.28.10:FF:000018">
    <property type="entry name" value="Rubrerythrin"/>
    <property type="match status" value="1"/>
</dbReference>
<evidence type="ECO:0000256" key="4">
    <source>
        <dbReference type="ARBA" id="ARBA00022982"/>
    </source>
</evidence>
<dbReference type="InterPro" id="IPR052364">
    <property type="entry name" value="Rubrerythrin"/>
</dbReference>
<dbReference type="GO" id="GO:0016491">
    <property type="term" value="F:oxidoreductase activity"/>
    <property type="evidence" value="ECO:0007669"/>
    <property type="project" value="InterPro"/>
</dbReference>
<feature type="domain" description="Ferritin-like diiron" evidence="10">
    <location>
        <begin position="5"/>
        <end position="148"/>
    </location>
</feature>
<evidence type="ECO:0000256" key="3">
    <source>
        <dbReference type="ARBA" id="ARBA00022723"/>
    </source>
</evidence>
<dbReference type="Gene3D" id="1.20.1260.10">
    <property type="match status" value="1"/>
</dbReference>
<dbReference type="EMBL" id="FOUU01000012">
    <property type="protein sequence ID" value="SFN06359.1"/>
    <property type="molecule type" value="Genomic_DNA"/>
</dbReference>
<dbReference type="CDD" id="cd01041">
    <property type="entry name" value="Rubrerythrin"/>
    <property type="match status" value="1"/>
</dbReference>
<keyword evidence="2" id="KW-0813">Transport</keyword>
<evidence type="ECO:0000256" key="2">
    <source>
        <dbReference type="ARBA" id="ARBA00022448"/>
    </source>
</evidence>
<dbReference type="InterPro" id="IPR009078">
    <property type="entry name" value="Ferritin-like_SF"/>
</dbReference>
<dbReference type="InterPro" id="IPR012347">
    <property type="entry name" value="Ferritin-like"/>
</dbReference>
<dbReference type="SUPFAM" id="SSF47240">
    <property type="entry name" value="Ferritin-like"/>
    <property type="match status" value="1"/>
</dbReference>
<comment type="cofactor">
    <cofactor evidence="1">
        <name>Fe(3+)</name>
        <dbReference type="ChEBI" id="CHEBI:29034"/>
    </cofactor>
</comment>
<dbReference type="AlphaFoldDB" id="A0A1I4VZE9"/>
<evidence type="ECO:0000256" key="5">
    <source>
        <dbReference type="ARBA" id="ARBA00023004"/>
    </source>
</evidence>
<dbReference type="InterPro" id="IPR024934">
    <property type="entry name" value="Rubredoxin-like_dom"/>
</dbReference>
<comment type="subunit">
    <text evidence="7">Homodimer. Possesses two rubredoxin-like centers and two non-sulfur oxo-bridged di-iron centers per dimer.</text>
</comment>
<evidence type="ECO:0000256" key="6">
    <source>
        <dbReference type="ARBA" id="ARBA00055868"/>
    </source>
</evidence>
<evidence type="ECO:0000259" key="9">
    <source>
        <dbReference type="PROSITE" id="PS50903"/>
    </source>
</evidence>
<dbReference type="CDD" id="cd00729">
    <property type="entry name" value="rubredoxin_SM"/>
    <property type="match status" value="1"/>
</dbReference>
<dbReference type="Gene3D" id="2.20.28.10">
    <property type="match status" value="1"/>
</dbReference>
<evidence type="ECO:0000313" key="11">
    <source>
        <dbReference type="EMBL" id="SFN06359.1"/>
    </source>
</evidence>
<reference evidence="11 12" key="1">
    <citation type="submission" date="2016-10" db="EMBL/GenBank/DDBJ databases">
        <authorList>
            <person name="de Groot N.N."/>
        </authorList>
    </citation>
    <scope>NUCLEOTIDE SEQUENCE [LARGE SCALE GENOMIC DNA]</scope>
    <source>
        <strain evidence="11 12">DSM 9990</strain>
    </source>
</reference>
<dbReference type="Pfam" id="PF21349">
    <property type="entry name" value="RUBY_RBDX"/>
    <property type="match status" value="1"/>
</dbReference>
<dbReference type="PANTHER" id="PTHR43865:SF1">
    <property type="entry name" value="RUBRERYTHRIN-RELATED"/>
    <property type="match status" value="1"/>
</dbReference>
<dbReference type="PROSITE" id="PS50905">
    <property type="entry name" value="FERRITIN_LIKE"/>
    <property type="match status" value="1"/>
</dbReference>
<dbReference type="SUPFAM" id="SSF57802">
    <property type="entry name" value="Rubredoxin-like"/>
    <property type="match status" value="1"/>
</dbReference>
<organism evidence="11 12">
    <name type="scientific">Thermodesulforhabdus norvegica</name>
    <dbReference type="NCBI Taxonomy" id="39841"/>
    <lineage>
        <taxon>Bacteria</taxon>
        <taxon>Pseudomonadati</taxon>
        <taxon>Thermodesulfobacteriota</taxon>
        <taxon>Syntrophobacteria</taxon>
        <taxon>Syntrophobacterales</taxon>
        <taxon>Thermodesulforhabdaceae</taxon>
        <taxon>Thermodesulforhabdus</taxon>
    </lineage>
</organism>
<dbReference type="PROSITE" id="PS50903">
    <property type="entry name" value="RUBREDOXIN_LIKE"/>
    <property type="match status" value="1"/>
</dbReference>
<dbReference type="PANTHER" id="PTHR43865">
    <property type="entry name" value="RUBRERYTHRIN-RELATED"/>
    <property type="match status" value="1"/>
</dbReference>
<keyword evidence="12" id="KW-1185">Reference proteome</keyword>
<dbReference type="Pfam" id="PF02915">
    <property type="entry name" value="Rubrerythrin"/>
    <property type="match status" value="1"/>
</dbReference>
<dbReference type="NCBIfam" id="NF045767">
    <property type="entry name" value="RuberyRbr"/>
    <property type="match status" value="1"/>
</dbReference>
<evidence type="ECO:0000256" key="7">
    <source>
        <dbReference type="ARBA" id="ARBA00063441"/>
    </source>
</evidence>
<dbReference type="GO" id="GO:0005506">
    <property type="term" value="F:iron ion binding"/>
    <property type="evidence" value="ECO:0007669"/>
    <property type="project" value="InterPro"/>
</dbReference>
<keyword evidence="3" id="KW-0479">Metal-binding</keyword>
<dbReference type="InterPro" id="IPR048574">
    <property type="entry name" value="RUBY_RBDX"/>
</dbReference>
<proteinExistence type="predicted"/>
<evidence type="ECO:0000256" key="1">
    <source>
        <dbReference type="ARBA" id="ARBA00001965"/>
    </source>
</evidence>
<dbReference type="STRING" id="39841.SAMN05660836_02529"/>
<dbReference type="Proteomes" id="UP000199611">
    <property type="component" value="Unassembled WGS sequence"/>
</dbReference>
<evidence type="ECO:0000259" key="10">
    <source>
        <dbReference type="PROSITE" id="PS50905"/>
    </source>
</evidence>
<feature type="domain" description="Rubredoxin-like" evidence="9">
    <location>
        <begin position="155"/>
        <end position="189"/>
    </location>
</feature>
<keyword evidence="4" id="KW-0249">Electron transport</keyword>
<accession>A0A1I4VZE9</accession>
<dbReference type="InterPro" id="IPR009040">
    <property type="entry name" value="Ferritin-like_diiron"/>
</dbReference>
<protein>
    <recommendedName>
        <fullName evidence="8">Rubrerythrin</fullName>
    </recommendedName>
</protein>
<name>A0A1I4VZE9_9BACT</name>
<sequence length="193" mass="21955">MAEKSLKGTRTEQNLLTAFAGESQARNRYTYFASKAREEGYEQIAAIFEETANQEKEHAKRLFKFLEGGEVKIEASFPAGVIGSTLDNLYAAAAGEHYETTEMYPTFARIADEEGFHEIATVFRNIAVAERYHEKRYKDLAANIEAGRVFKRETPVKWRCRNCGYVHEGTEAPDKCPACAHPMAYFELYGENW</sequence>